<name>A0A484RFM2_9ZZZZ</name>
<dbReference type="Pfam" id="PF13649">
    <property type="entry name" value="Methyltransf_25"/>
    <property type="match status" value="1"/>
</dbReference>
<sequence>MSIPSNDSLLREVADYYAGKLKAHGTTSRGVDWSTEEGQHLRFEQLCRVLPDAPCSLHDIGCGYGALSTFLSQRCSGVAYHGWDISEAMIEAARKEASAGAHFHVGGTPIEPADYCVASGIFNVRLSRSDEEWTAYMTSTLEMMDGASLKGFAFNCLTSYSDEDRKRPDLYYADPAYWFDLCKRRYSRNVALLHDYDLYEFTILVRK</sequence>
<evidence type="ECO:0000259" key="1">
    <source>
        <dbReference type="Pfam" id="PF13649"/>
    </source>
</evidence>
<protein>
    <submittedName>
        <fullName evidence="2">SAM (And some other nucleotide) binding motif</fullName>
    </submittedName>
</protein>
<dbReference type="EMBL" id="CAADIE010000033">
    <property type="protein sequence ID" value="VFR48069.1"/>
    <property type="molecule type" value="Genomic_DNA"/>
</dbReference>
<organism evidence="2">
    <name type="scientific">plant metagenome</name>
    <dbReference type="NCBI Taxonomy" id="1297885"/>
    <lineage>
        <taxon>unclassified sequences</taxon>
        <taxon>metagenomes</taxon>
        <taxon>organismal metagenomes</taxon>
    </lineage>
</organism>
<dbReference type="CDD" id="cd02440">
    <property type="entry name" value="AdoMet_MTases"/>
    <property type="match status" value="1"/>
</dbReference>
<dbReference type="EMBL" id="CAADIH010000043">
    <property type="protein sequence ID" value="VFR52542.1"/>
    <property type="molecule type" value="Genomic_DNA"/>
</dbReference>
<proteinExistence type="predicted"/>
<gene>
    <name evidence="2" type="ORF">BER1_4524</name>
    <name evidence="3" type="ORF">BER2_4498</name>
</gene>
<feature type="domain" description="Methyltransferase" evidence="1">
    <location>
        <begin position="59"/>
        <end position="105"/>
    </location>
</feature>
<evidence type="ECO:0000313" key="2">
    <source>
        <dbReference type="EMBL" id="VFR48069.1"/>
    </source>
</evidence>
<dbReference type="AlphaFoldDB" id="A0A484RFM2"/>
<accession>A0A484RFM2</accession>
<evidence type="ECO:0000313" key="3">
    <source>
        <dbReference type="EMBL" id="VFR52542.1"/>
    </source>
</evidence>
<dbReference type="Gene3D" id="3.40.50.150">
    <property type="entry name" value="Vaccinia Virus protein VP39"/>
    <property type="match status" value="1"/>
</dbReference>
<dbReference type="SUPFAM" id="SSF53335">
    <property type="entry name" value="S-adenosyl-L-methionine-dependent methyltransferases"/>
    <property type="match status" value="1"/>
</dbReference>
<dbReference type="InterPro" id="IPR029063">
    <property type="entry name" value="SAM-dependent_MTases_sf"/>
</dbReference>
<dbReference type="InterPro" id="IPR041698">
    <property type="entry name" value="Methyltransf_25"/>
</dbReference>
<reference evidence="2" key="1">
    <citation type="submission" date="2019-03" db="EMBL/GenBank/DDBJ databases">
        <authorList>
            <person name="Danneels B."/>
        </authorList>
    </citation>
    <scope>NUCLEOTIDE SEQUENCE</scope>
</reference>